<dbReference type="RefSeq" id="WP_008585088.1">
    <property type="nucleotide sequence ID" value="NZ_CP007035.1"/>
</dbReference>
<accession>W0F0J1</accession>
<sequence>MKKEIVYKLARIAAICCYGVCFLHNTAAAQYSRADGYRGIWFTLGQFSEYGDKYSGGLGTYTSSHVPVAIYSKQAKKTFFVYGGTTAQNERHLLIMISFFDHKNKTVPRPVIVYDKKGVNDPHDNASLAIDEKGYLWVFVSGRNTTRPGIILKSRAPYSIEGFDVVLQGEMTYPQPWWVKGKGFLYLFTKYTKGRELYWKTSADGYNWTADQKLAGMGGHYQVSNFRDGKLMTVFNYHPGGNVDKRTNIYLVQTPDMGKTWTTVDNKMIATPLSDPKNDALIRDYQAEGKLVYLNDLNFDKKGHPVILAVISKGYLPGPSGNPRTWTIIHWTGKNWSFDSVCTSTHNYDMGSLYIEKHRWKIIGPTETGPQHYGTGGEMALWESTNDGKTWVKKTDLTANSPRNHSYARRPLNAHHDFYAFWADGNPDSLSASRLYFCNKKGTKVWRLPYTMQHLREKPELLLKHK</sequence>
<dbReference type="SUPFAM" id="SSF50939">
    <property type="entry name" value="Sialidases"/>
    <property type="match status" value="1"/>
</dbReference>
<proteinExistence type="predicted"/>
<reference evidence="1 2" key="1">
    <citation type="submission" date="2013-12" db="EMBL/GenBank/DDBJ databases">
        <authorList>
            <consortium name="DOE Joint Genome Institute"/>
            <person name="Eisen J."/>
            <person name="Huntemann M."/>
            <person name="Han J."/>
            <person name="Chen A."/>
            <person name="Kyrpides N."/>
            <person name="Mavromatis K."/>
            <person name="Markowitz V."/>
            <person name="Palaniappan K."/>
            <person name="Ivanova N."/>
            <person name="Schaumberg A."/>
            <person name="Pati A."/>
            <person name="Liolios K."/>
            <person name="Nordberg H.P."/>
            <person name="Cantor M.N."/>
            <person name="Hua S.X."/>
            <person name="Woyke T."/>
        </authorList>
    </citation>
    <scope>NUCLEOTIDE SEQUENCE [LARGE SCALE GENOMIC DNA]</scope>
    <source>
        <strain evidence="2">DSM 19437</strain>
    </source>
</reference>
<organism evidence="1 2">
    <name type="scientific">Niabella soli DSM 19437</name>
    <dbReference type="NCBI Taxonomy" id="929713"/>
    <lineage>
        <taxon>Bacteria</taxon>
        <taxon>Pseudomonadati</taxon>
        <taxon>Bacteroidota</taxon>
        <taxon>Chitinophagia</taxon>
        <taxon>Chitinophagales</taxon>
        <taxon>Chitinophagaceae</taxon>
        <taxon>Niabella</taxon>
    </lineage>
</organism>
<dbReference type="AlphaFoldDB" id="W0F0J1"/>
<dbReference type="EMBL" id="CP007035">
    <property type="protein sequence ID" value="AHF14964.1"/>
    <property type="molecule type" value="Genomic_DNA"/>
</dbReference>
<dbReference type="InterPro" id="IPR036278">
    <property type="entry name" value="Sialidase_sf"/>
</dbReference>
<gene>
    <name evidence="1" type="ORF">NIASO_06940</name>
</gene>
<dbReference type="HOGENOM" id="CLU_557572_0_0_10"/>
<dbReference type="Proteomes" id="UP000003586">
    <property type="component" value="Chromosome"/>
</dbReference>
<dbReference type="Pfam" id="PF15892">
    <property type="entry name" value="BNR_4"/>
    <property type="match status" value="1"/>
</dbReference>
<dbReference type="eggNOG" id="COG3386">
    <property type="taxonomic scope" value="Bacteria"/>
</dbReference>
<keyword evidence="2" id="KW-1185">Reference proteome</keyword>
<evidence type="ECO:0000313" key="2">
    <source>
        <dbReference type="Proteomes" id="UP000003586"/>
    </source>
</evidence>
<protein>
    <recommendedName>
        <fullName evidence="3">BNR repeat-containing family member</fullName>
    </recommendedName>
</protein>
<dbReference type="OrthoDB" id="183671at2"/>
<name>W0F0J1_9BACT</name>
<dbReference type="KEGG" id="nso:NIASO_06940"/>
<dbReference type="STRING" id="929713.NIASO_06940"/>
<evidence type="ECO:0000313" key="1">
    <source>
        <dbReference type="EMBL" id="AHF14964.1"/>
    </source>
</evidence>
<evidence type="ECO:0008006" key="3">
    <source>
        <dbReference type="Google" id="ProtNLM"/>
    </source>
</evidence>